<feature type="chain" id="PRO_5045285003" description="Cytochrome C" evidence="1">
    <location>
        <begin position="22"/>
        <end position="398"/>
    </location>
</feature>
<sequence>MNKKFILRTLVLASIGTFALAGCNNDKNEIKVPTSTSTTASSTHVINEVVKATETKTDETKVTETKTDETKVAETKTDLAITATEITAKISNPIIDENLILSFDIDVADENGQHVTGLKTADIGGIALGRIGSTNDVPSMGATQDTKIWLSYFNGADKYNANVSGGYNKFKGESCADESCLIDNGDGTYHVTLKDHPITTAPFKFKYDENKVTGIYLSLSPKNDKDATVIANSFYYWTPSTGKEAANPKTVVENPAAKCNSCHQGNHRHSGKHLSSQACSFCHTAYSKGVYKADKDTNLVSSMYVADLVHANHISFATNCQSCHTADKTNADSDVNLWHKTANNEVCTSCHSNKLNSQYTGFETNHIDQATGKIKREACTSCHTPTSTWAPAIPHQPK</sequence>
<evidence type="ECO:0000256" key="1">
    <source>
        <dbReference type="SAM" id="SignalP"/>
    </source>
</evidence>
<evidence type="ECO:0000313" key="5">
    <source>
        <dbReference type="Proteomes" id="UP000811844"/>
    </source>
</evidence>
<evidence type="ECO:0000313" key="4">
    <source>
        <dbReference type="EMBL" id="MBR9729546.1"/>
    </source>
</evidence>
<keyword evidence="1" id="KW-0732">Signal</keyword>
<dbReference type="InterPro" id="IPR036280">
    <property type="entry name" value="Multihaem_cyt_sf"/>
</dbReference>
<evidence type="ECO:0000259" key="3">
    <source>
        <dbReference type="Pfam" id="PF22113"/>
    </source>
</evidence>
<feature type="domain" description="Outer membrane cytochrome MtrC/MtrF-like" evidence="3">
    <location>
        <begin position="256"/>
        <end position="388"/>
    </location>
</feature>
<gene>
    <name evidence="4" type="ORF">G3R48_16365</name>
</gene>
<dbReference type="Proteomes" id="UP000811844">
    <property type="component" value="Unassembled WGS sequence"/>
</dbReference>
<dbReference type="Pfam" id="PF22113">
    <property type="entry name" value="Mtrc-MtrF_II-IV_dom"/>
    <property type="match status" value="1"/>
</dbReference>
<dbReference type="Gene3D" id="3.90.10.10">
    <property type="entry name" value="Cytochrome C3"/>
    <property type="match status" value="1"/>
</dbReference>
<organism evidence="4 5">
    <name type="scientific">Shewanella intestini</name>
    <dbReference type="NCBI Taxonomy" id="2017544"/>
    <lineage>
        <taxon>Bacteria</taxon>
        <taxon>Pseudomonadati</taxon>
        <taxon>Pseudomonadota</taxon>
        <taxon>Gammaproteobacteria</taxon>
        <taxon>Alteromonadales</taxon>
        <taxon>Shewanellaceae</taxon>
        <taxon>Shewanella</taxon>
    </lineage>
</organism>
<protein>
    <recommendedName>
        <fullName evidence="6">Cytochrome C</fullName>
    </recommendedName>
</protein>
<keyword evidence="5" id="KW-1185">Reference proteome</keyword>
<dbReference type="Pfam" id="PF22112">
    <property type="entry name" value="OmcA-like_N"/>
    <property type="match status" value="1"/>
</dbReference>
<proteinExistence type="predicted"/>
<accession>A0ABS5I6M0</accession>
<dbReference type="RefSeq" id="WP_153666185.1">
    <property type="nucleotide sequence ID" value="NZ_JAAIKR010000022.1"/>
</dbReference>
<evidence type="ECO:0000259" key="2">
    <source>
        <dbReference type="Pfam" id="PF22112"/>
    </source>
</evidence>
<dbReference type="EMBL" id="JAAIKR010000022">
    <property type="protein sequence ID" value="MBR9729546.1"/>
    <property type="molecule type" value="Genomic_DNA"/>
</dbReference>
<dbReference type="InterPro" id="IPR054337">
    <property type="entry name" value="Mtrc-MtrF-like_dom_II/IV"/>
</dbReference>
<comment type="caution">
    <text evidence="4">The sequence shown here is derived from an EMBL/GenBank/DDBJ whole genome shotgun (WGS) entry which is preliminary data.</text>
</comment>
<dbReference type="SUPFAM" id="SSF48695">
    <property type="entry name" value="Multiheme cytochromes"/>
    <property type="match status" value="1"/>
</dbReference>
<reference evidence="4 5" key="1">
    <citation type="submission" date="2020-02" db="EMBL/GenBank/DDBJ databases">
        <title>Shewanella WXL01 sp. nov., a marine bacterium isolated from green algae in Luhuitou Fringing Reef (Northern South China Sea).</title>
        <authorList>
            <person name="Wang X."/>
        </authorList>
    </citation>
    <scope>NUCLEOTIDE SEQUENCE [LARGE SCALE GENOMIC DNA]</scope>
    <source>
        <strain evidence="4 5">MCCC 1A01895</strain>
    </source>
</reference>
<dbReference type="PROSITE" id="PS51257">
    <property type="entry name" value="PROKAR_LIPOPROTEIN"/>
    <property type="match status" value="1"/>
</dbReference>
<dbReference type="InterPro" id="IPR054336">
    <property type="entry name" value="OmcA-like_N"/>
</dbReference>
<feature type="domain" description="OmcA-like N-terminal" evidence="2">
    <location>
        <begin position="153"/>
        <end position="243"/>
    </location>
</feature>
<feature type="signal peptide" evidence="1">
    <location>
        <begin position="1"/>
        <end position="21"/>
    </location>
</feature>
<evidence type="ECO:0008006" key="6">
    <source>
        <dbReference type="Google" id="ProtNLM"/>
    </source>
</evidence>
<name>A0ABS5I6M0_9GAMM</name>